<gene>
    <name evidence="9" type="ORF">CQW44_31950</name>
</gene>
<keyword evidence="7" id="KW-1133">Transmembrane helix</keyword>
<comment type="similarity">
    <text evidence="6">Belongs to the peptidase M48 family.</text>
</comment>
<protein>
    <submittedName>
        <fullName evidence="9">Peptidase M48</fullName>
    </submittedName>
</protein>
<feature type="transmembrane region" description="Helical" evidence="7">
    <location>
        <begin position="34"/>
        <end position="58"/>
    </location>
</feature>
<keyword evidence="4 6" id="KW-0862">Zinc</keyword>
<dbReference type="GO" id="GO:0004222">
    <property type="term" value="F:metalloendopeptidase activity"/>
    <property type="evidence" value="ECO:0007669"/>
    <property type="project" value="InterPro"/>
</dbReference>
<dbReference type="PANTHER" id="PTHR34978">
    <property type="entry name" value="POSSIBLE SENSOR-TRANSDUCER PROTEIN BLAR"/>
    <property type="match status" value="1"/>
</dbReference>
<keyword evidence="1 6" id="KW-0645">Protease</keyword>
<evidence type="ECO:0000313" key="9">
    <source>
        <dbReference type="EMBL" id="RRQ80657.1"/>
    </source>
</evidence>
<dbReference type="Pfam" id="PF01435">
    <property type="entry name" value="Peptidase_M48"/>
    <property type="match status" value="1"/>
</dbReference>
<comment type="cofactor">
    <cofactor evidence="6">
        <name>Zn(2+)</name>
        <dbReference type="ChEBI" id="CHEBI:29105"/>
    </cofactor>
    <text evidence="6">Binds 1 zinc ion per subunit.</text>
</comment>
<evidence type="ECO:0000256" key="4">
    <source>
        <dbReference type="ARBA" id="ARBA00022833"/>
    </source>
</evidence>
<dbReference type="CDD" id="cd07326">
    <property type="entry name" value="M56_BlaR1_MecR1_like"/>
    <property type="match status" value="1"/>
</dbReference>
<evidence type="ECO:0000256" key="6">
    <source>
        <dbReference type="RuleBase" id="RU003983"/>
    </source>
</evidence>
<name>A0A426RY53_9ACTN</name>
<evidence type="ECO:0000256" key="7">
    <source>
        <dbReference type="SAM" id="Phobius"/>
    </source>
</evidence>
<evidence type="ECO:0000259" key="8">
    <source>
        <dbReference type="Pfam" id="PF01435"/>
    </source>
</evidence>
<keyword evidence="5 6" id="KW-0482">Metalloprotease</keyword>
<dbReference type="InterPro" id="IPR052173">
    <property type="entry name" value="Beta-lactam_resp_regulator"/>
</dbReference>
<keyword evidence="2" id="KW-0479">Metal-binding</keyword>
<dbReference type="Gene3D" id="3.30.2010.10">
    <property type="entry name" value="Metalloproteases ('zincins'), catalytic domain"/>
    <property type="match status" value="1"/>
</dbReference>
<organism evidence="9 10">
    <name type="scientific">Streptomyces griseofuscus</name>
    <dbReference type="NCBI Taxonomy" id="146922"/>
    <lineage>
        <taxon>Bacteria</taxon>
        <taxon>Bacillati</taxon>
        <taxon>Actinomycetota</taxon>
        <taxon>Actinomycetes</taxon>
        <taxon>Kitasatosporales</taxon>
        <taxon>Streptomycetaceae</taxon>
        <taxon>Streptomyces</taxon>
    </lineage>
</organism>
<keyword evidence="3 6" id="KW-0378">Hydrolase</keyword>
<dbReference type="InterPro" id="IPR001915">
    <property type="entry name" value="Peptidase_M48"/>
</dbReference>
<proteinExistence type="inferred from homology"/>
<dbReference type="EMBL" id="PDES01000016">
    <property type="protein sequence ID" value="RRQ80657.1"/>
    <property type="molecule type" value="Genomic_DNA"/>
</dbReference>
<comment type="caution">
    <text evidence="9">The sequence shown here is derived from an EMBL/GenBank/DDBJ whole genome shotgun (WGS) entry which is preliminary data.</text>
</comment>
<evidence type="ECO:0000256" key="2">
    <source>
        <dbReference type="ARBA" id="ARBA00022723"/>
    </source>
</evidence>
<feature type="domain" description="Peptidase M48" evidence="8">
    <location>
        <begin position="117"/>
        <end position="181"/>
    </location>
</feature>
<dbReference type="AlphaFoldDB" id="A0A426RY53"/>
<feature type="transmembrane region" description="Helical" evidence="7">
    <location>
        <begin position="78"/>
        <end position="98"/>
    </location>
</feature>
<evidence type="ECO:0000256" key="1">
    <source>
        <dbReference type="ARBA" id="ARBA00022670"/>
    </source>
</evidence>
<dbReference type="RefSeq" id="WP_125210529.1">
    <property type="nucleotide sequence ID" value="NZ_PDER01000013.1"/>
</dbReference>
<dbReference type="PANTHER" id="PTHR34978:SF3">
    <property type="entry name" value="SLR0241 PROTEIN"/>
    <property type="match status" value="1"/>
</dbReference>
<evidence type="ECO:0000256" key="3">
    <source>
        <dbReference type="ARBA" id="ARBA00022801"/>
    </source>
</evidence>
<reference evidence="9 10" key="1">
    <citation type="submission" date="2017-10" db="EMBL/GenBank/DDBJ databases">
        <title>Draft genome of actinobacteria isolated from guarana (Paullinia cupana (Mart.) Ducke.</title>
        <authorList>
            <person name="Siqueira K.A."/>
            <person name="Liotti R.G."/>
            <person name="Mendes T.A."/>
            <person name="Soares M.A."/>
        </authorList>
    </citation>
    <scope>NUCLEOTIDE SEQUENCE [LARGE SCALE GENOMIC DNA]</scope>
    <source>
        <strain evidence="9 10">199</strain>
    </source>
</reference>
<keyword evidence="10" id="KW-1185">Reference proteome</keyword>
<dbReference type="Proteomes" id="UP000276379">
    <property type="component" value="Unassembled WGS sequence"/>
</dbReference>
<dbReference type="GO" id="GO:0046872">
    <property type="term" value="F:metal ion binding"/>
    <property type="evidence" value="ECO:0007669"/>
    <property type="project" value="UniProtKB-KW"/>
</dbReference>
<sequence length="296" mass="30218">MRFDVYSPLALSLLLAAAGPLTGRYVAPAAAARVLAVAAVVTAGATTWSLVLLGAALLGDMPPAVRGAGQGGAAADPVPVVIGLAAWPALVVVGVRLHRAVRAERRTRRALRRLCAGHPADTELIVAASAVPRACAVPGRPGRILVTSAMLGALGPAERRALLAHERAHLAHRHDVLVTAATLAAAADPLLCPVRSTVVYLVERWADERAAAAVGDRRTTAHALARAALTAQRGGAECALHFADRAVTRRIAALQSAPEPSLGSAALAVLALSTLPPLLAADATGDLFRLLTGAPL</sequence>
<evidence type="ECO:0000313" key="10">
    <source>
        <dbReference type="Proteomes" id="UP000276379"/>
    </source>
</evidence>
<accession>A0A426RY53</accession>
<evidence type="ECO:0000256" key="5">
    <source>
        <dbReference type="ARBA" id="ARBA00023049"/>
    </source>
</evidence>
<feature type="transmembrane region" description="Helical" evidence="7">
    <location>
        <begin position="6"/>
        <end position="27"/>
    </location>
</feature>
<dbReference type="GO" id="GO:0006508">
    <property type="term" value="P:proteolysis"/>
    <property type="evidence" value="ECO:0007669"/>
    <property type="project" value="UniProtKB-KW"/>
</dbReference>
<keyword evidence="7" id="KW-0472">Membrane</keyword>
<keyword evidence="7" id="KW-0812">Transmembrane</keyword>